<dbReference type="OMA" id="EEGCIMA"/>
<dbReference type="GO" id="GO:0009425">
    <property type="term" value="C:bacterial-type flagellum basal body"/>
    <property type="evidence" value="ECO:0007669"/>
    <property type="project" value="UniProtKB-SubCell"/>
</dbReference>
<evidence type="ECO:0000313" key="7">
    <source>
        <dbReference type="Proteomes" id="UP000184604"/>
    </source>
</evidence>
<gene>
    <name evidence="6" type="ORF">BS101_07245</name>
</gene>
<keyword evidence="5" id="KW-0975">Bacterial flagellum</keyword>
<dbReference type="AlphaFoldDB" id="A0A1L5F6B4"/>
<keyword evidence="6" id="KW-0969">Cilium</keyword>
<dbReference type="NCBIfam" id="TIGR03500">
    <property type="entry name" value="FliO_TIGR"/>
    <property type="match status" value="1"/>
</dbReference>
<keyword evidence="3 5" id="KW-1133">Transmembrane helix</keyword>
<dbReference type="EMBL" id="CP018335">
    <property type="protein sequence ID" value="APM38549.1"/>
    <property type="molecule type" value="Genomic_DNA"/>
</dbReference>
<evidence type="ECO:0000256" key="3">
    <source>
        <dbReference type="ARBA" id="ARBA00022989"/>
    </source>
</evidence>
<name>A0A1L5F6B4_CLOKL</name>
<organism evidence="6 7">
    <name type="scientific">Clostridium kluyveri</name>
    <dbReference type="NCBI Taxonomy" id="1534"/>
    <lineage>
        <taxon>Bacteria</taxon>
        <taxon>Bacillati</taxon>
        <taxon>Bacillota</taxon>
        <taxon>Clostridia</taxon>
        <taxon>Eubacteriales</taxon>
        <taxon>Clostridiaceae</taxon>
        <taxon>Clostridium</taxon>
    </lineage>
</organism>
<accession>A0A1L5F6B4</accession>
<dbReference type="GO" id="GO:0005886">
    <property type="term" value="C:plasma membrane"/>
    <property type="evidence" value="ECO:0007669"/>
    <property type="project" value="UniProtKB-SubCell"/>
</dbReference>
<dbReference type="Pfam" id="PF04347">
    <property type="entry name" value="FliO"/>
    <property type="match status" value="1"/>
</dbReference>
<protein>
    <recommendedName>
        <fullName evidence="5">Flagellar protein</fullName>
    </recommendedName>
</protein>
<dbReference type="OrthoDB" id="1936088at2"/>
<proteinExistence type="inferred from homology"/>
<keyword evidence="6" id="KW-0282">Flagellum</keyword>
<evidence type="ECO:0000256" key="5">
    <source>
        <dbReference type="RuleBase" id="RU362064"/>
    </source>
</evidence>
<comment type="subcellular location">
    <subcellularLocation>
        <location evidence="5">Cell membrane</location>
    </subcellularLocation>
    <subcellularLocation>
        <location evidence="5">Bacterial flagellum basal body</location>
    </subcellularLocation>
</comment>
<dbReference type="InterPro" id="IPR022781">
    <property type="entry name" value="Flagellar_biosynth_FliO"/>
</dbReference>
<dbReference type="GO" id="GO:0044781">
    <property type="term" value="P:bacterial-type flagellum organization"/>
    <property type="evidence" value="ECO:0007669"/>
    <property type="project" value="UniProtKB-UniRule"/>
</dbReference>
<keyword evidence="1 5" id="KW-1003">Cell membrane</keyword>
<evidence type="ECO:0000313" key="6">
    <source>
        <dbReference type="EMBL" id="APM38549.1"/>
    </source>
</evidence>
<dbReference type="RefSeq" id="WP_012101544.1">
    <property type="nucleotide sequence ID" value="NZ_CP018335.1"/>
</dbReference>
<sequence length="137" mass="16199">MDLELWWMIFKIIISLGFILCLIYISVKYGGGKLQSIQNGRYIKVVERTQISKENSLLIVKIGDKAYVISSTNSRVEIIYELNETEISDMEKKRNVYEYKNLKDLYNKMELKNILRKTNENILVKKLKGKKEDKDER</sequence>
<evidence type="ECO:0000256" key="4">
    <source>
        <dbReference type="ARBA" id="ARBA00023136"/>
    </source>
</evidence>
<keyword evidence="2 5" id="KW-0812">Transmembrane</keyword>
<evidence type="ECO:0000256" key="2">
    <source>
        <dbReference type="ARBA" id="ARBA00022692"/>
    </source>
</evidence>
<comment type="similarity">
    <text evidence="5">Belongs to the FliO/MopB family.</text>
</comment>
<dbReference type="Proteomes" id="UP000184604">
    <property type="component" value="Chromosome"/>
</dbReference>
<keyword evidence="4 5" id="KW-0472">Membrane</keyword>
<keyword evidence="6" id="KW-0966">Cell projection</keyword>
<reference evidence="6 7" key="1">
    <citation type="submission" date="2016-12" db="EMBL/GenBank/DDBJ databases">
        <title>Complete genome sequence of Clostridium kluyveri JZZ isolated from the pit mud of a Chinese flavor liquor-making factory.</title>
        <authorList>
            <person name="Wang Y."/>
        </authorList>
    </citation>
    <scope>NUCLEOTIDE SEQUENCE [LARGE SCALE GENOMIC DNA]</scope>
    <source>
        <strain evidence="6 7">JZZ</strain>
    </source>
</reference>
<evidence type="ECO:0000256" key="1">
    <source>
        <dbReference type="ARBA" id="ARBA00022475"/>
    </source>
</evidence>
<feature type="transmembrane region" description="Helical" evidence="5">
    <location>
        <begin position="6"/>
        <end position="27"/>
    </location>
</feature>